<reference evidence="15 16" key="1">
    <citation type="submission" date="2022-07" db="EMBL/GenBank/DDBJ databases">
        <title>Genome-wide signatures of adaptation to extreme environments.</title>
        <authorList>
            <person name="Cho C.H."/>
            <person name="Yoon H.S."/>
        </authorList>
    </citation>
    <scope>NUCLEOTIDE SEQUENCE [LARGE SCALE GENOMIC DNA]</scope>
    <source>
        <strain evidence="15 16">108.79 E11</strain>
    </source>
</reference>
<dbReference type="GO" id="GO:0016818">
    <property type="term" value="F:hydrolase activity, acting on acid anhydrides, in phosphorus-containing anhydrides"/>
    <property type="evidence" value="ECO:0007669"/>
    <property type="project" value="InterPro"/>
</dbReference>
<accession>A0AAV9IJ12</accession>
<keyword evidence="16" id="KW-1185">Reference proteome</keyword>
<protein>
    <recommendedName>
        <fullName evidence="14">Helicase ATP-binding domain-containing protein</fullName>
    </recommendedName>
</protein>
<dbReference type="InterPro" id="IPR006555">
    <property type="entry name" value="ATP-dep_Helicase_C"/>
</dbReference>
<evidence type="ECO:0000256" key="4">
    <source>
        <dbReference type="ARBA" id="ARBA00022723"/>
    </source>
</evidence>
<evidence type="ECO:0000256" key="5">
    <source>
        <dbReference type="ARBA" id="ARBA00022741"/>
    </source>
</evidence>
<dbReference type="PANTHER" id="PTHR11472:SF41">
    <property type="entry name" value="ATP-DEPENDENT DNA HELICASE DDX11-RELATED"/>
    <property type="match status" value="1"/>
</dbReference>
<dbReference type="InterPro" id="IPR010614">
    <property type="entry name" value="RAD3-like_helicase_DEAD"/>
</dbReference>
<dbReference type="GO" id="GO:0006139">
    <property type="term" value="P:nucleobase-containing compound metabolic process"/>
    <property type="evidence" value="ECO:0007669"/>
    <property type="project" value="InterPro"/>
</dbReference>
<keyword evidence="4" id="KW-0479">Metal-binding</keyword>
<dbReference type="SMART" id="SM00488">
    <property type="entry name" value="DEXDc2"/>
    <property type="match status" value="1"/>
</dbReference>
<comment type="cofactor">
    <cofactor evidence="1">
        <name>[4Fe-4S] cluster</name>
        <dbReference type="ChEBI" id="CHEBI:49883"/>
    </cofactor>
</comment>
<keyword evidence="7" id="KW-0347">Helicase</keyword>
<keyword evidence="8" id="KW-0067">ATP-binding</keyword>
<keyword evidence="12" id="KW-0539">Nucleus</keyword>
<evidence type="ECO:0000256" key="10">
    <source>
        <dbReference type="ARBA" id="ARBA00023014"/>
    </source>
</evidence>
<comment type="caution">
    <text evidence="15">The sequence shown here is derived from an EMBL/GenBank/DDBJ whole genome shotgun (WGS) entry which is preliminary data.</text>
</comment>
<dbReference type="PANTHER" id="PTHR11472">
    <property type="entry name" value="DNA REPAIR DEAD HELICASE RAD3/XP-D SUBFAMILY MEMBER"/>
    <property type="match status" value="1"/>
</dbReference>
<dbReference type="InterPro" id="IPR045028">
    <property type="entry name" value="DinG/Rad3-like"/>
</dbReference>
<evidence type="ECO:0000256" key="13">
    <source>
        <dbReference type="SAM" id="MobiDB-lite"/>
    </source>
</evidence>
<dbReference type="PROSITE" id="PS51193">
    <property type="entry name" value="HELICASE_ATP_BIND_2"/>
    <property type="match status" value="1"/>
</dbReference>
<dbReference type="InterPro" id="IPR013020">
    <property type="entry name" value="Rad3/Chl1-like"/>
</dbReference>
<dbReference type="CDD" id="cd18788">
    <property type="entry name" value="SF2_C_XPD"/>
    <property type="match status" value="1"/>
</dbReference>
<dbReference type="GO" id="GO:0003677">
    <property type="term" value="F:DNA binding"/>
    <property type="evidence" value="ECO:0007669"/>
    <property type="project" value="InterPro"/>
</dbReference>
<organism evidence="15 16">
    <name type="scientific">Galdieria yellowstonensis</name>
    <dbReference type="NCBI Taxonomy" id="3028027"/>
    <lineage>
        <taxon>Eukaryota</taxon>
        <taxon>Rhodophyta</taxon>
        <taxon>Bangiophyceae</taxon>
        <taxon>Galdieriales</taxon>
        <taxon>Galdieriaceae</taxon>
        <taxon>Galdieria</taxon>
    </lineage>
</organism>
<evidence type="ECO:0000256" key="2">
    <source>
        <dbReference type="ARBA" id="ARBA00004123"/>
    </source>
</evidence>
<dbReference type="GO" id="GO:0005524">
    <property type="term" value="F:ATP binding"/>
    <property type="evidence" value="ECO:0007669"/>
    <property type="project" value="UniProtKB-KW"/>
</dbReference>
<evidence type="ECO:0000256" key="7">
    <source>
        <dbReference type="ARBA" id="ARBA00022806"/>
    </source>
</evidence>
<dbReference type="GO" id="GO:0051536">
    <property type="term" value="F:iron-sulfur cluster binding"/>
    <property type="evidence" value="ECO:0007669"/>
    <property type="project" value="UniProtKB-KW"/>
</dbReference>
<keyword evidence="10" id="KW-0411">Iron-sulfur</keyword>
<evidence type="ECO:0000256" key="8">
    <source>
        <dbReference type="ARBA" id="ARBA00022840"/>
    </source>
</evidence>
<evidence type="ECO:0000313" key="16">
    <source>
        <dbReference type="Proteomes" id="UP001300502"/>
    </source>
</evidence>
<dbReference type="GO" id="GO:0034085">
    <property type="term" value="P:establishment of sister chromatid cohesion"/>
    <property type="evidence" value="ECO:0007669"/>
    <property type="project" value="TreeGrafter"/>
</dbReference>
<evidence type="ECO:0000256" key="3">
    <source>
        <dbReference type="ARBA" id="ARBA00008435"/>
    </source>
</evidence>
<dbReference type="SMART" id="SM00491">
    <property type="entry name" value="HELICc2"/>
    <property type="match status" value="1"/>
</dbReference>
<evidence type="ECO:0000256" key="11">
    <source>
        <dbReference type="ARBA" id="ARBA00023235"/>
    </source>
</evidence>
<dbReference type="SUPFAM" id="SSF52540">
    <property type="entry name" value="P-loop containing nucleoside triphosphate hydrolases"/>
    <property type="match status" value="2"/>
</dbReference>
<keyword evidence="5" id="KW-0547">Nucleotide-binding</keyword>
<proteinExistence type="inferred from homology"/>
<evidence type="ECO:0000259" key="14">
    <source>
        <dbReference type="PROSITE" id="PS51193"/>
    </source>
</evidence>
<sequence length="814" mass="92779">MNDREKDDWDAVSLSFPCQPYPVQIEFCKKLIQIIESGSIGILESPTGTGKSLSIVCGVLTWLRQYYQRNGIEKGIKQASETDEPSWVTEFENSLRETETEKAIQRLTRRRTLRQRRELFHQATSASLSSIARPSKRNKTSHSGKLRNNSGPLEPEDEWLLSEADFKNPVELLKETNEFAPANEEESSEEDECKDLPRIYYCSRTHSQLSQFQEEVKRTVNNMQWNDSLPCPCVVTVASRKNLCINESVSSLGSANLINERCMELTREAPNSSKACPYYHMEGERSLRDKLTLDILDIEELFKLGRERKACPYYGMKRAIKSSQFILLPYHSLLHKPTRESLHLPLHSNCVVIFDEAHHVVDALNEMYGAETNTQQIKSCLVGLETYIERYKTRLSSMNLFMLRQFHSFLQSLSQFASLKYPSTAEEETSMVFTVENFVTRLGVDNLNIFKLNEFLESKCLHHKLVGLLKTINVSDSHSGDSYQGIHSVFHFVQTLKQPYSKSRIVVKSRKDTAGCIFKLLVLDAANSLTEIISSVRSVVFAGGTLEPLRDIKLRLLGAFEDSRIIHCAFDHVIPDSHILPIVVPRGPTKMSLEFTYATRGSDALIEELGRILLNICRIVPGGVVVFFSSYSYCNYVFNFLEKTDMWKSLERHKPIFKEPLGSLELNNVLDKYKQAIREQHGGLLFAVIGGKLSEGINFQDNLGRCIIVVGLPYPNHLNVELEESIHYIQEMFPSVSSSEILEDMCMKMVNQTIGRTIRHSSDYGAVLLVDQRFARAAISHKLPKWLRKRLATMDDFGQVLSSLAAFFRSFRTI</sequence>
<gene>
    <name evidence="15" type="ORF">GAYE_SCF38G5267</name>
</gene>
<dbReference type="Pfam" id="PF06733">
    <property type="entry name" value="DEAD_2"/>
    <property type="match status" value="1"/>
</dbReference>
<dbReference type="InterPro" id="IPR014013">
    <property type="entry name" value="Helic_SF1/SF2_ATP-bd_DinG/Rad3"/>
</dbReference>
<dbReference type="Gene3D" id="3.40.50.300">
    <property type="entry name" value="P-loop containing nucleotide triphosphate hydrolases"/>
    <property type="match status" value="3"/>
</dbReference>
<evidence type="ECO:0000256" key="12">
    <source>
        <dbReference type="ARBA" id="ARBA00023242"/>
    </source>
</evidence>
<comment type="similarity">
    <text evidence="3">Belongs to the DEAD box helicase family. DEAH subfamily. DDX11/CHL1 sub-subfamily.</text>
</comment>
<dbReference type="InterPro" id="IPR006554">
    <property type="entry name" value="Helicase-like_DEXD_c2"/>
</dbReference>
<name>A0AAV9IJ12_9RHOD</name>
<dbReference type="GO" id="GO:0003678">
    <property type="term" value="F:DNA helicase activity"/>
    <property type="evidence" value="ECO:0007669"/>
    <property type="project" value="InterPro"/>
</dbReference>
<feature type="domain" description="Helicase ATP-binding" evidence="14">
    <location>
        <begin position="10"/>
        <end position="407"/>
    </location>
</feature>
<dbReference type="GO" id="GO:0005634">
    <property type="term" value="C:nucleus"/>
    <property type="evidence" value="ECO:0007669"/>
    <property type="project" value="UniProtKB-SubCell"/>
</dbReference>
<feature type="region of interest" description="Disordered" evidence="13">
    <location>
        <begin position="127"/>
        <end position="155"/>
    </location>
</feature>
<keyword evidence="9" id="KW-0408">Iron</keyword>
<evidence type="ECO:0000313" key="15">
    <source>
        <dbReference type="EMBL" id="KAK4527345.1"/>
    </source>
</evidence>
<dbReference type="EMBL" id="JANCYU010000050">
    <property type="protein sequence ID" value="KAK4527345.1"/>
    <property type="molecule type" value="Genomic_DNA"/>
</dbReference>
<dbReference type="GO" id="GO:0046872">
    <property type="term" value="F:metal ion binding"/>
    <property type="evidence" value="ECO:0007669"/>
    <property type="project" value="UniProtKB-KW"/>
</dbReference>
<comment type="subcellular location">
    <subcellularLocation>
        <location evidence="2">Nucleus</location>
    </subcellularLocation>
</comment>
<feature type="compositionally biased region" description="Basic residues" evidence="13">
    <location>
        <begin position="134"/>
        <end position="145"/>
    </location>
</feature>
<keyword evidence="11" id="KW-0413">Isomerase</keyword>
<dbReference type="NCBIfam" id="TIGR00604">
    <property type="entry name" value="rad3"/>
    <property type="match status" value="1"/>
</dbReference>
<dbReference type="InterPro" id="IPR027417">
    <property type="entry name" value="P-loop_NTPase"/>
</dbReference>
<evidence type="ECO:0000256" key="1">
    <source>
        <dbReference type="ARBA" id="ARBA00001966"/>
    </source>
</evidence>
<dbReference type="Proteomes" id="UP001300502">
    <property type="component" value="Unassembled WGS sequence"/>
</dbReference>
<dbReference type="Pfam" id="PF13307">
    <property type="entry name" value="Helicase_C_2"/>
    <property type="match status" value="1"/>
</dbReference>
<keyword evidence="6" id="KW-0378">Hydrolase</keyword>
<evidence type="ECO:0000256" key="9">
    <source>
        <dbReference type="ARBA" id="ARBA00023004"/>
    </source>
</evidence>
<dbReference type="AlphaFoldDB" id="A0AAV9IJ12"/>
<evidence type="ECO:0000256" key="6">
    <source>
        <dbReference type="ARBA" id="ARBA00022801"/>
    </source>
</evidence>